<accession>A0AAE0YFV6</accession>
<name>A0AAE0YFV6_9GAST</name>
<evidence type="ECO:0000256" key="1">
    <source>
        <dbReference type="SAM" id="MobiDB-lite"/>
    </source>
</evidence>
<sequence length="21" mass="2480">MYQEEMVNAKNSGYRSQKANM</sequence>
<reference evidence="2" key="1">
    <citation type="journal article" date="2023" name="G3 (Bethesda)">
        <title>A reference genome for the long-term kleptoplast-retaining sea slug Elysia crispata morphotype clarki.</title>
        <authorList>
            <person name="Eastman K.E."/>
            <person name="Pendleton A.L."/>
            <person name="Shaikh M.A."/>
            <person name="Suttiyut T."/>
            <person name="Ogas R."/>
            <person name="Tomko P."/>
            <person name="Gavelis G."/>
            <person name="Widhalm J.R."/>
            <person name="Wisecaver J.H."/>
        </authorList>
    </citation>
    <scope>NUCLEOTIDE SEQUENCE</scope>
    <source>
        <strain evidence="2">ECLA1</strain>
    </source>
</reference>
<comment type="caution">
    <text evidence="2">The sequence shown here is derived from an EMBL/GenBank/DDBJ whole genome shotgun (WGS) entry which is preliminary data.</text>
</comment>
<gene>
    <name evidence="2" type="ORF">RRG08_021872</name>
</gene>
<proteinExistence type="predicted"/>
<organism evidence="2 3">
    <name type="scientific">Elysia crispata</name>
    <name type="common">lettuce slug</name>
    <dbReference type="NCBI Taxonomy" id="231223"/>
    <lineage>
        <taxon>Eukaryota</taxon>
        <taxon>Metazoa</taxon>
        <taxon>Spiralia</taxon>
        <taxon>Lophotrochozoa</taxon>
        <taxon>Mollusca</taxon>
        <taxon>Gastropoda</taxon>
        <taxon>Heterobranchia</taxon>
        <taxon>Euthyneura</taxon>
        <taxon>Panpulmonata</taxon>
        <taxon>Sacoglossa</taxon>
        <taxon>Placobranchoidea</taxon>
        <taxon>Plakobranchidae</taxon>
        <taxon>Elysia</taxon>
    </lineage>
</organism>
<evidence type="ECO:0000313" key="3">
    <source>
        <dbReference type="Proteomes" id="UP001283361"/>
    </source>
</evidence>
<dbReference type="EMBL" id="JAWDGP010006259">
    <property type="protein sequence ID" value="KAK3744424.1"/>
    <property type="molecule type" value="Genomic_DNA"/>
</dbReference>
<feature type="region of interest" description="Disordered" evidence="1">
    <location>
        <begin position="1"/>
        <end position="21"/>
    </location>
</feature>
<keyword evidence="3" id="KW-1185">Reference proteome</keyword>
<feature type="compositionally biased region" description="Polar residues" evidence="1">
    <location>
        <begin position="9"/>
        <end position="21"/>
    </location>
</feature>
<dbReference type="AlphaFoldDB" id="A0AAE0YFV6"/>
<dbReference type="Proteomes" id="UP001283361">
    <property type="component" value="Unassembled WGS sequence"/>
</dbReference>
<protein>
    <submittedName>
        <fullName evidence="2">Uncharacterized protein</fullName>
    </submittedName>
</protein>
<evidence type="ECO:0000313" key="2">
    <source>
        <dbReference type="EMBL" id="KAK3744424.1"/>
    </source>
</evidence>